<feature type="chain" id="PRO_5045833420" description="Metalloendopeptidase" evidence="1">
    <location>
        <begin position="21"/>
        <end position="342"/>
    </location>
</feature>
<dbReference type="SUPFAM" id="SSF55486">
    <property type="entry name" value="Metalloproteases ('zincins'), catalytic domain"/>
    <property type="match status" value="1"/>
</dbReference>
<dbReference type="Proteomes" id="UP001521222">
    <property type="component" value="Unassembled WGS sequence"/>
</dbReference>
<evidence type="ECO:0008006" key="4">
    <source>
        <dbReference type="Google" id="ProtNLM"/>
    </source>
</evidence>
<gene>
    <name evidence="2" type="ORF">SLS59_004345</name>
</gene>
<dbReference type="Gene3D" id="3.40.390.10">
    <property type="entry name" value="Collagenase (Catalytic Domain)"/>
    <property type="match status" value="1"/>
</dbReference>
<name>A0ABR3RFM6_9PLEO</name>
<evidence type="ECO:0000256" key="1">
    <source>
        <dbReference type="SAM" id="SignalP"/>
    </source>
</evidence>
<dbReference type="EMBL" id="JAKIXB020000012">
    <property type="protein sequence ID" value="KAL1603249.1"/>
    <property type="molecule type" value="Genomic_DNA"/>
</dbReference>
<comment type="caution">
    <text evidence="2">The sequence shown here is derived from an EMBL/GenBank/DDBJ whole genome shotgun (WGS) entry which is preliminary data.</text>
</comment>
<reference evidence="2 3" key="1">
    <citation type="submission" date="2024-02" db="EMBL/GenBank/DDBJ databases">
        <title>De novo assembly and annotation of 12 fungi associated with fruit tree decline syndrome in Ontario, Canada.</title>
        <authorList>
            <person name="Sulman M."/>
            <person name="Ellouze W."/>
            <person name="Ilyukhin E."/>
        </authorList>
    </citation>
    <scope>NUCLEOTIDE SEQUENCE [LARGE SCALE GENOMIC DNA]</scope>
    <source>
        <strain evidence="2 3">M97-236</strain>
    </source>
</reference>
<dbReference type="InterPro" id="IPR024079">
    <property type="entry name" value="MetalloPept_cat_dom_sf"/>
</dbReference>
<feature type="signal peptide" evidence="1">
    <location>
        <begin position="1"/>
        <end position="20"/>
    </location>
</feature>
<sequence>MLYKLILLLTGFYFLSSAFANSWSCSVASNTTFVPNIALAEAQYGSASYLHGDLAEPWPLYTTRDDCKFRGIRYCFENKEAKAALSCKWWAALGLWIRLLGRPGETSGHSLAWQQAGNGEMDPKLRETYYCYSGITGFWDKRVADDTLVIRVITDSSQSGATVGYKGVNGGEHPHSLTLGAKASVPVIAHELGHGDQYVRFNCEALRGYHDALGRAMSLRISPAEAHRRLCEDPEFAKLYGFKSTQYLKNDRLSTTPDKWGALDEPGGYDIRSIMHYSSYAFGDIEDCIASKDYCPLVEIVKDAQGKEVDTRLIPQPVQPSTRDLDWVRRNYCWPADGNCHL</sequence>
<keyword evidence="3" id="KW-1185">Reference proteome</keyword>
<keyword evidence="1" id="KW-0732">Signal</keyword>
<evidence type="ECO:0000313" key="3">
    <source>
        <dbReference type="Proteomes" id="UP001521222"/>
    </source>
</evidence>
<accession>A0ABR3RFM6</accession>
<organism evidence="2 3">
    <name type="scientific">Nothophoma quercina</name>
    <dbReference type="NCBI Taxonomy" id="749835"/>
    <lineage>
        <taxon>Eukaryota</taxon>
        <taxon>Fungi</taxon>
        <taxon>Dikarya</taxon>
        <taxon>Ascomycota</taxon>
        <taxon>Pezizomycotina</taxon>
        <taxon>Dothideomycetes</taxon>
        <taxon>Pleosporomycetidae</taxon>
        <taxon>Pleosporales</taxon>
        <taxon>Pleosporineae</taxon>
        <taxon>Didymellaceae</taxon>
        <taxon>Nothophoma</taxon>
    </lineage>
</organism>
<proteinExistence type="predicted"/>
<evidence type="ECO:0000313" key="2">
    <source>
        <dbReference type="EMBL" id="KAL1603249.1"/>
    </source>
</evidence>
<protein>
    <recommendedName>
        <fullName evidence="4">Metalloendopeptidase</fullName>
    </recommendedName>
</protein>